<dbReference type="InterPro" id="IPR009813">
    <property type="entry name" value="Uncharacterised_YebG"/>
</dbReference>
<evidence type="ECO:0000313" key="2">
    <source>
        <dbReference type="EMBL" id="KKL56328.1"/>
    </source>
</evidence>
<organism evidence="2">
    <name type="scientific">marine sediment metagenome</name>
    <dbReference type="NCBI Taxonomy" id="412755"/>
    <lineage>
        <taxon>unclassified sequences</taxon>
        <taxon>metagenomes</taxon>
        <taxon>ecological metagenomes</taxon>
    </lineage>
</organism>
<evidence type="ECO:0008006" key="3">
    <source>
        <dbReference type="Google" id="ProtNLM"/>
    </source>
</evidence>
<protein>
    <recommendedName>
        <fullName evidence="3">Damage-inducible protein YebG</fullName>
    </recommendedName>
</protein>
<dbReference type="AlphaFoldDB" id="A0A0F9D3L1"/>
<gene>
    <name evidence="2" type="ORF">LCGC14_2246510</name>
</gene>
<sequence>MAVVVKYVVERNGVERMTFTTKKEADAYDKMLDIAESLEMMLEKVDVPLSEQQIESLALEIAKSKDDFINVLKGAKDVAPAKAAPAKTKKTAENVADLKASTDKAAS</sequence>
<feature type="region of interest" description="Disordered" evidence="1">
    <location>
        <begin position="82"/>
        <end position="107"/>
    </location>
</feature>
<evidence type="ECO:0000256" key="1">
    <source>
        <dbReference type="SAM" id="MobiDB-lite"/>
    </source>
</evidence>
<dbReference type="Pfam" id="PF07130">
    <property type="entry name" value="YebG"/>
    <property type="match status" value="1"/>
</dbReference>
<dbReference type="InterPro" id="IPR038627">
    <property type="entry name" value="YebG-like_sf"/>
</dbReference>
<dbReference type="Gene3D" id="1.10.10.710">
    <property type="entry name" value="PSPTO_1197 like"/>
    <property type="match status" value="1"/>
</dbReference>
<proteinExistence type="predicted"/>
<name>A0A0F9D3L1_9ZZZZ</name>
<reference evidence="2" key="1">
    <citation type="journal article" date="2015" name="Nature">
        <title>Complex archaea that bridge the gap between prokaryotes and eukaryotes.</title>
        <authorList>
            <person name="Spang A."/>
            <person name="Saw J.H."/>
            <person name="Jorgensen S.L."/>
            <person name="Zaremba-Niedzwiedzka K."/>
            <person name="Martijn J."/>
            <person name="Lind A.E."/>
            <person name="van Eijk R."/>
            <person name="Schleper C."/>
            <person name="Guy L."/>
            <person name="Ettema T.J."/>
        </authorList>
    </citation>
    <scope>NUCLEOTIDE SEQUENCE</scope>
</reference>
<dbReference type="EMBL" id="LAZR01030532">
    <property type="protein sequence ID" value="KKL56328.1"/>
    <property type="molecule type" value="Genomic_DNA"/>
</dbReference>
<comment type="caution">
    <text evidence="2">The sequence shown here is derived from an EMBL/GenBank/DDBJ whole genome shotgun (WGS) entry which is preliminary data.</text>
</comment>
<accession>A0A0F9D3L1</accession>